<dbReference type="AlphaFoldDB" id="A0A3N6WRU5"/>
<dbReference type="Pfam" id="PF18844">
    <property type="entry name" value="baeRF_family2"/>
    <property type="match status" value="1"/>
</dbReference>
<dbReference type="InterPro" id="IPR042226">
    <property type="entry name" value="eFR1_2_sf"/>
</dbReference>
<dbReference type="EMBL" id="RQJX01000011">
    <property type="protein sequence ID" value="RQN07712.1"/>
    <property type="molecule type" value="Genomic_DNA"/>
</dbReference>
<gene>
    <name evidence="1" type="ORF">EHW97_09455</name>
</gene>
<name>A0A3N6WRU5_9ACTN</name>
<dbReference type="InterPro" id="IPR040701">
    <property type="entry name" value="Bact_RF_family2"/>
</dbReference>
<dbReference type="RefSeq" id="WP_124236920.1">
    <property type="nucleotide sequence ID" value="NZ_JBHUFI010000002.1"/>
</dbReference>
<organism evidence="1 2">
    <name type="scientific">Aeromicrobium camelliae</name>
    <dbReference type="NCBI Taxonomy" id="1538144"/>
    <lineage>
        <taxon>Bacteria</taxon>
        <taxon>Bacillati</taxon>
        <taxon>Actinomycetota</taxon>
        <taxon>Actinomycetes</taxon>
        <taxon>Propionibacteriales</taxon>
        <taxon>Nocardioidaceae</taxon>
        <taxon>Aeromicrobium</taxon>
    </lineage>
</organism>
<dbReference type="Proteomes" id="UP000275225">
    <property type="component" value="Unassembled WGS sequence"/>
</dbReference>
<proteinExistence type="predicted"/>
<evidence type="ECO:0008006" key="3">
    <source>
        <dbReference type="Google" id="ProtNLM"/>
    </source>
</evidence>
<reference evidence="1 2" key="1">
    <citation type="submission" date="2018-11" db="EMBL/GenBank/DDBJ databases">
        <authorList>
            <person name="Li F."/>
        </authorList>
    </citation>
    <scope>NUCLEOTIDE SEQUENCE [LARGE SCALE GENOMIC DNA]</scope>
    <source>
        <strain evidence="1 2">YS17T</strain>
    </source>
</reference>
<protein>
    <recommendedName>
        <fullName evidence="3">Peptide chain release factor 2</fullName>
    </recommendedName>
</protein>
<accession>A0A3N6WRU5</accession>
<dbReference type="OrthoDB" id="5179393at2"/>
<keyword evidence="2" id="KW-1185">Reference proteome</keyword>
<sequence>MKTDGLAPLFEDPGPFATAYVDVSRDVENPSSVADLSVRAATDRLSDEGAPEGVQQSITERLAQPTGLPAPTSRCVVATENGGILLDEVTRTDRTAPHGSWGALPDLLPWIADADATVPFVLALVDHEGGDVSVHRSGVHRAPETTEAGGETAYENKVAGGGWAHLRWQHSTENVWERNAQDVAKEIRQYVSGEGIDLVLLAGEGDSRAQVRDALSDIQGVTITELEAGGRNADGGDAALAAAVERALDEVLGTRAVDRNEELAERLGRDDAVATGLNDVLNAFVTGQVERLLVDPDGVADLEVEPSHYPGLAFGAITEVPERLPAGPVLVAAATLTGAAIEVVPRAMQFDAPVSALLRWNAPPAEGVNP</sequence>
<evidence type="ECO:0000313" key="2">
    <source>
        <dbReference type="Proteomes" id="UP000275225"/>
    </source>
</evidence>
<comment type="caution">
    <text evidence="1">The sequence shown here is derived from an EMBL/GenBank/DDBJ whole genome shotgun (WGS) entry which is preliminary data.</text>
</comment>
<dbReference type="Gene3D" id="3.30.420.60">
    <property type="entry name" value="eRF1 domain 2"/>
    <property type="match status" value="1"/>
</dbReference>
<evidence type="ECO:0000313" key="1">
    <source>
        <dbReference type="EMBL" id="RQN07712.1"/>
    </source>
</evidence>